<comment type="caution">
    <text evidence="2">The sequence shown here is derived from an EMBL/GenBank/DDBJ whole genome shotgun (WGS) entry which is preliminary data.</text>
</comment>
<accession>A0A8T0MR62</accession>
<reference evidence="2" key="1">
    <citation type="submission" date="2020-05" db="EMBL/GenBank/DDBJ databases">
        <title>WGS assembly of Panicum virgatum.</title>
        <authorList>
            <person name="Lovell J.T."/>
            <person name="Jenkins J."/>
            <person name="Shu S."/>
            <person name="Juenger T.E."/>
            <person name="Schmutz J."/>
        </authorList>
    </citation>
    <scope>NUCLEOTIDE SEQUENCE</scope>
    <source>
        <strain evidence="2">AP13</strain>
    </source>
</reference>
<sequence>MEMVPLIFDSRPTFSELTARVRDELEWNSHEQAIPIEGVLQYGKMGQVYYRRLLKIVSEVQWEKFVKAVQNNEIPGLDVVVRKMRTDPRPHVCSPPRNWSSPCLEISPAQDIPAPHDPPPIVDHATHLQDTVVVPDAESAPNGVDKGPQDIVTAPMENPLSQNHPNKADNGGVCHVPPSSNTGHASNSVNVQIEDDEEPYETARAIDSDDDRPLPPLSEEDIELMRRFCPNIDPLVPEFSDLRDCADAYAEGRDDELLDAPDVGDSKQVRKGLVFKDLTTLKRWLQEYAVKRKRPFKVTHSYVERQYTVVCEKNNCNWRVCARK</sequence>
<protein>
    <recommendedName>
        <fullName evidence="1">Transposase MuDR plant domain-containing protein</fullName>
    </recommendedName>
</protein>
<dbReference type="InterPro" id="IPR004332">
    <property type="entry name" value="Transposase_MuDR"/>
</dbReference>
<evidence type="ECO:0000259" key="1">
    <source>
        <dbReference type="Pfam" id="PF03108"/>
    </source>
</evidence>
<organism evidence="2 3">
    <name type="scientific">Panicum virgatum</name>
    <name type="common">Blackwell switchgrass</name>
    <dbReference type="NCBI Taxonomy" id="38727"/>
    <lineage>
        <taxon>Eukaryota</taxon>
        <taxon>Viridiplantae</taxon>
        <taxon>Streptophyta</taxon>
        <taxon>Embryophyta</taxon>
        <taxon>Tracheophyta</taxon>
        <taxon>Spermatophyta</taxon>
        <taxon>Magnoliopsida</taxon>
        <taxon>Liliopsida</taxon>
        <taxon>Poales</taxon>
        <taxon>Poaceae</taxon>
        <taxon>PACMAD clade</taxon>
        <taxon>Panicoideae</taxon>
        <taxon>Panicodae</taxon>
        <taxon>Paniceae</taxon>
        <taxon>Panicinae</taxon>
        <taxon>Panicum</taxon>
        <taxon>Panicum sect. Hiantes</taxon>
    </lineage>
</organism>
<keyword evidence="3" id="KW-1185">Reference proteome</keyword>
<evidence type="ECO:0000313" key="2">
    <source>
        <dbReference type="EMBL" id="KAG2539961.1"/>
    </source>
</evidence>
<name>A0A8T0MR62_PANVG</name>
<evidence type="ECO:0000313" key="3">
    <source>
        <dbReference type="Proteomes" id="UP000823388"/>
    </source>
</evidence>
<dbReference type="Proteomes" id="UP000823388">
    <property type="component" value="Chromosome 9N"/>
</dbReference>
<gene>
    <name evidence="2" type="ORF">PVAP13_9NG502828</name>
</gene>
<proteinExistence type="predicted"/>
<dbReference type="Pfam" id="PF03108">
    <property type="entry name" value="DBD_Tnp_Mut"/>
    <property type="match status" value="1"/>
</dbReference>
<dbReference type="EMBL" id="CM029054">
    <property type="protein sequence ID" value="KAG2539961.1"/>
    <property type="molecule type" value="Genomic_DNA"/>
</dbReference>
<feature type="domain" description="Transposase MuDR plant" evidence="1">
    <location>
        <begin position="268"/>
        <end position="324"/>
    </location>
</feature>
<dbReference type="AlphaFoldDB" id="A0A8T0MR62"/>